<evidence type="ECO:0000313" key="4">
    <source>
        <dbReference type="Proteomes" id="UP000789738"/>
    </source>
</evidence>
<comment type="caution">
    <text evidence="2">The sequence shown here is derived from an EMBL/GenBank/DDBJ whole genome shotgun (WGS) entry which is preliminary data.</text>
</comment>
<sequence>MKENNKPQYAYLNLYIYVAIICAHKSCYIRLNLMYLISFNIYTQSNFKLFYDTILY</sequence>
<gene>
    <name evidence="3" type="ORF">CNEO2_180019</name>
    <name evidence="2" type="ORF">CNEO_10255</name>
</gene>
<keyword evidence="1" id="KW-1133">Transmembrane helix</keyword>
<dbReference type="Proteomes" id="UP001189143">
    <property type="component" value="Unassembled WGS sequence"/>
</dbReference>
<keyword evidence="1" id="KW-0472">Membrane</keyword>
<dbReference type="EMBL" id="CAKJVE010000001">
    <property type="protein sequence ID" value="CAG9701737.1"/>
    <property type="molecule type" value="Genomic_DNA"/>
</dbReference>
<dbReference type="Proteomes" id="UP000789738">
    <property type="component" value="Unassembled WGS sequence"/>
</dbReference>
<evidence type="ECO:0000256" key="1">
    <source>
        <dbReference type="SAM" id="Phobius"/>
    </source>
</evidence>
<evidence type="ECO:0000313" key="3">
    <source>
        <dbReference type="EMBL" id="CAI3550440.1"/>
    </source>
</evidence>
<dbReference type="EMBL" id="CAMTCP010000099">
    <property type="protein sequence ID" value="CAI3550440.1"/>
    <property type="molecule type" value="Genomic_DNA"/>
</dbReference>
<dbReference type="AlphaFoldDB" id="A0AA86MH33"/>
<name>A0AA86MH33_9CLOT</name>
<feature type="transmembrane region" description="Helical" evidence="1">
    <location>
        <begin position="12"/>
        <end position="31"/>
    </location>
</feature>
<proteinExistence type="predicted"/>
<keyword evidence="1" id="KW-0812">Transmembrane</keyword>
<evidence type="ECO:0000313" key="2">
    <source>
        <dbReference type="EMBL" id="CAG9701737.1"/>
    </source>
</evidence>
<organism evidence="2 4">
    <name type="scientific">Clostridium neonatale</name>
    <dbReference type="NCBI Taxonomy" id="137838"/>
    <lineage>
        <taxon>Bacteria</taxon>
        <taxon>Bacillati</taxon>
        <taxon>Bacillota</taxon>
        <taxon>Clostridia</taxon>
        <taxon>Eubacteriales</taxon>
        <taxon>Clostridiaceae</taxon>
        <taxon>Clostridium</taxon>
    </lineage>
</organism>
<reference evidence="2" key="1">
    <citation type="submission" date="2021-10" db="EMBL/GenBank/DDBJ databases">
        <authorList>
            <person name="Mesa V."/>
        </authorList>
    </citation>
    <scope>NUCLEOTIDE SEQUENCE</scope>
    <source>
        <strain evidence="2">CC3_PB</strain>
    </source>
</reference>
<reference evidence="3" key="2">
    <citation type="submission" date="2022-10" db="EMBL/GenBank/DDBJ databases">
        <authorList>
            <person name="Aires J."/>
            <person name="Mesa V."/>
        </authorList>
    </citation>
    <scope>NUCLEOTIDE SEQUENCE</scope>
    <source>
        <strain evidence="3">Clostridium neonatale JD116</strain>
    </source>
</reference>
<accession>A0AA86MH33</accession>
<protein>
    <submittedName>
        <fullName evidence="2">Uncharacterized protein</fullName>
    </submittedName>
</protein>